<dbReference type="EMBL" id="VSRR010087763">
    <property type="protein sequence ID" value="MPC91434.1"/>
    <property type="molecule type" value="Genomic_DNA"/>
</dbReference>
<protein>
    <submittedName>
        <fullName evidence="1">Uncharacterized protein</fullName>
    </submittedName>
</protein>
<accession>A0A5B7JGF1</accession>
<sequence>MDKIARYPFPQGTELAPLQVLAHRGYGVGIPVLRMFHISVFRALIDYAAPVLFQHSPTQLKPLEYIQNESERVILGCPKTAKLEVLRAELDLPTMVCRIHEITCCALCRMACNGASQPLHFLAHRIGPPHHRLSNTGNHLPCTVSDGM</sequence>
<dbReference type="Proteomes" id="UP000324222">
    <property type="component" value="Unassembled WGS sequence"/>
</dbReference>
<evidence type="ECO:0000313" key="1">
    <source>
        <dbReference type="EMBL" id="MPC91434.1"/>
    </source>
</evidence>
<name>A0A5B7JGF1_PORTR</name>
<evidence type="ECO:0000313" key="2">
    <source>
        <dbReference type="Proteomes" id="UP000324222"/>
    </source>
</evidence>
<gene>
    <name evidence="1" type="ORF">E2C01_086471</name>
</gene>
<organism evidence="1 2">
    <name type="scientific">Portunus trituberculatus</name>
    <name type="common">Swimming crab</name>
    <name type="synonym">Neptunus trituberculatus</name>
    <dbReference type="NCBI Taxonomy" id="210409"/>
    <lineage>
        <taxon>Eukaryota</taxon>
        <taxon>Metazoa</taxon>
        <taxon>Ecdysozoa</taxon>
        <taxon>Arthropoda</taxon>
        <taxon>Crustacea</taxon>
        <taxon>Multicrustacea</taxon>
        <taxon>Malacostraca</taxon>
        <taxon>Eumalacostraca</taxon>
        <taxon>Eucarida</taxon>
        <taxon>Decapoda</taxon>
        <taxon>Pleocyemata</taxon>
        <taxon>Brachyura</taxon>
        <taxon>Eubrachyura</taxon>
        <taxon>Portunoidea</taxon>
        <taxon>Portunidae</taxon>
        <taxon>Portuninae</taxon>
        <taxon>Portunus</taxon>
    </lineage>
</organism>
<reference evidence="1 2" key="1">
    <citation type="submission" date="2019-05" db="EMBL/GenBank/DDBJ databases">
        <title>Another draft genome of Portunus trituberculatus and its Hox gene families provides insights of decapod evolution.</title>
        <authorList>
            <person name="Jeong J.-H."/>
            <person name="Song I."/>
            <person name="Kim S."/>
            <person name="Choi T."/>
            <person name="Kim D."/>
            <person name="Ryu S."/>
            <person name="Kim W."/>
        </authorList>
    </citation>
    <scope>NUCLEOTIDE SEQUENCE [LARGE SCALE GENOMIC DNA]</scope>
    <source>
        <tissue evidence="1">Muscle</tissue>
    </source>
</reference>
<proteinExistence type="predicted"/>
<dbReference type="OrthoDB" id="6373033at2759"/>
<comment type="caution">
    <text evidence="1">The sequence shown here is derived from an EMBL/GenBank/DDBJ whole genome shotgun (WGS) entry which is preliminary data.</text>
</comment>
<dbReference type="AlphaFoldDB" id="A0A5B7JGF1"/>
<keyword evidence="2" id="KW-1185">Reference proteome</keyword>